<name>A0ABT1SSV4_9FIRM</name>
<dbReference type="EMBL" id="JANGEW010000014">
    <property type="protein sequence ID" value="MCQ5342951.1"/>
    <property type="molecule type" value="Genomic_DNA"/>
</dbReference>
<keyword evidence="5" id="KW-1185">Reference proteome</keyword>
<evidence type="ECO:0000259" key="2">
    <source>
        <dbReference type="Pfam" id="PF00465"/>
    </source>
</evidence>
<evidence type="ECO:0000259" key="3">
    <source>
        <dbReference type="Pfam" id="PF25137"/>
    </source>
</evidence>
<dbReference type="Gene3D" id="3.40.50.1970">
    <property type="match status" value="1"/>
</dbReference>
<dbReference type="RefSeq" id="WP_062412213.1">
    <property type="nucleotide sequence ID" value="NZ_JAJCIO010000011.1"/>
</dbReference>
<dbReference type="InterPro" id="IPR056798">
    <property type="entry name" value="ADH_Fe_C"/>
</dbReference>
<evidence type="ECO:0000313" key="4">
    <source>
        <dbReference type="EMBL" id="MCQ5342951.1"/>
    </source>
</evidence>
<dbReference type="Proteomes" id="UP001206692">
    <property type="component" value="Unassembled WGS sequence"/>
</dbReference>
<dbReference type="InterPro" id="IPR001670">
    <property type="entry name" value="ADH_Fe/GldA"/>
</dbReference>
<feature type="domain" description="Alcohol dehydrogenase iron-type/glycerol dehydrogenase GldA" evidence="2">
    <location>
        <begin position="7"/>
        <end position="173"/>
    </location>
</feature>
<dbReference type="Pfam" id="PF25137">
    <property type="entry name" value="ADH_Fe_C"/>
    <property type="match status" value="1"/>
</dbReference>
<dbReference type="PANTHER" id="PTHR11496">
    <property type="entry name" value="ALCOHOL DEHYDROGENASE"/>
    <property type="match status" value="1"/>
</dbReference>
<comment type="caution">
    <text evidence="4">The sequence shown here is derived from an EMBL/GenBank/DDBJ whole genome shotgun (WGS) entry which is preliminary data.</text>
</comment>
<dbReference type="Pfam" id="PF00465">
    <property type="entry name" value="Fe-ADH"/>
    <property type="match status" value="1"/>
</dbReference>
<evidence type="ECO:0000256" key="1">
    <source>
        <dbReference type="ARBA" id="ARBA00023002"/>
    </source>
</evidence>
<feature type="domain" description="Fe-containing alcohol dehydrogenase-like C-terminal" evidence="3">
    <location>
        <begin position="184"/>
        <end position="360"/>
    </location>
</feature>
<sequence>MFTYYMPTQVFFGKGCIAESGQVLADLGKRALLVTGRHSAKVNGSQDAFTGKLDELGISWYLFDDVENNPSIDTIRRAAAFAKEKGVDFVVGIGGGSPMDAAKAIALLCTDDLDDEQLFKGPYKKPLPIVAVPTTAGTGSEVTKVSVLTNVHAGTKQSINTPLIFPVYAFADPSFTESVSQTVTIDTAIDALSHAVEGYMSKLSTPMSDVWAEEAMRFIGLHLTDLKGAIAYPVREDLLYGSMLAGLTIAQTGTTMVHSMGYMLTYYRGITHGRANGLLLPAYMKLMEESMADKAERVWSILGLSGSDDFAALMKDLMGDTVGLKDDEIKKFVTMTMPTSGIKRTPYDVTAADLTTIYKAL</sequence>
<evidence type="ECO:0000313" key="5">
    <source>
        <dbReference type="Proteomes" id="UP001206692"/>
    </source>
</evidence>
<accession>A0ABT1SSV4</accession>
<reference evidence="4 5" key="1">
    <citation type="submission" date="2022-06" db="EMBL/GenBank/DDBJ databases">
        <title>Isolation of gut microbiota from human fecal samples.</title>
        <authorList>
            <person name="Pamer E.G."/>
            <person name="Barat B."/>
            <person name="Waligurski E."/>
            <person name="Medina S."/>
            <person name="Paddock L."/>
            <person name="Mostad J."/>
        </authorList>
    </citation>
    <scope>NUCLEOTIDE SEQUENCE [LARGE SCALE GENOMIC DNA]</scope>
    <source>
        <strain evidence="4 5">DFI.1.1</strain>
    </source>
</reference>
<dbReference type="CDD" id="cd08181">
    <property type="entry name" value="PPD-like"/>
    <property type="match status" value="1"/>
</dbReference>
<protein>
    <submittedName>
        <fullName evidence="4">Iron-containing alcohol dehydrogenase family protein</fullName>
    </submittedName>
</protein>
<proteinExistence type="predicted"/>
<dbReference type="PANTHER" id="PTHR11496:SF104">
    <property type="entry name" value="3-DEOXY-ALPHA-D-MANNO-OCTULOSONATE 8-OXIDASE"/>
    <property type="match status" value="1"/>
</dbReference>
<dbReference type="Gene3D" id="1.20.1090.10">
    <property type="entry name" value="Dehydroquinate synthase-like - alpha domain"/>
    <property type="match status" value="1"/>
</dbReference>
<gene>
    <name evidence="4" type="ORF">NE675_07960</name>
</gene>
<organism evidence="4 5">
    <name type="scientific">Megasphaera massiliensis</name>
    <dbReference type="NCBI Taxonomy" id="1232428"/>
    <lineage>
        <taxon>Bacteria</taxon>
        <taxon>Bacillati</taxon>
        <taxon>Bacillota</taxon>
        <taxon>Negativicutes</taxon>
        <taxon>Veillonellales</taxon>
        <taxon>Veillonellaceae</taxon>
        <taxon>Megasphaera</taxon>
    </lineage>
</organism>
<dbReference type="SUPFAM" id="SSF56796">
    <property type="entry name" value="Dehydroquinate synthase-like"/>
    <property type="match status" value="1"/>
</dbReference>
<keyword evidence="1" id="KW-0560">Oxidoreductase</keyword>
<dbReference type="InterPro" id="IPR039697">
    <property type="entry name" value="Alcohol_dehydrogenase_Fe"/>
</dbReference>